<dbReference type="PRINTS" id="PR01398">
    <property type="entry name" value="ISCHRISMTASE"/>
</dbReference>
<reference evidence="8" key="2">
    <citation type="submission" date="2024-02" db="EMBL/GenBank/DDBJ databases">
        <authorList>
            <consortium name="Clinical and Environmental Microbiology Branch: Whole genome sequencing antimicrobial resistance pathogens in the healthcare setting"/>
        </authorList>
    </citation>
    <scope>NUCLEOTIDE SEQUENCE</scope>
    <source>
        <strain evidence="8">2020GO-00142</strain>
    </source>
</reference>
<evidence type="ECO:0000256" key="3">
    <source>
        <dbReference type="ARBA" id="ARBA00022450"/>
    </source>
</evidence>
<dbReference type="GO" id="GO:0008908">
    <property type="term" value="F:isochorismatase activity"/>
    <property type="evidence" value="ECO:0007669"/>
    <property type="project" value="UniProtKB-EC"/>
</dbReference>
<evidence type="ECO:0000256" key="1">
    <source>
        <dbReference type="ARBA" id="ARBA00004924"/>
    </source>
</evidence>
<dbReference type="InterPro" id="IPR000868">
    <property type="entry name" value="Isochorismatase-like_dom"/>
</dbReference>
<comment type="caution">
    <text evidence="8">The sequence shown here is derived from an EMBL/GenBank/DDBJ whole genome shotgun (WGS) entry which is preliminary data.</text>
</comment>
<dbReference type="Pfam" id="PF00857">
    <property type="entry name" value="Isochorismatase"/>
    <property type="match status" value="1"/>
</dbReference>
<comment type="pathway">
    <text evidence="1">Siderophore biosynthesis.</text>
</comment>
<evidence type="ECO:0000256" key="6">
    <source>
        <dbReference type="ARBA" id="ARBA00048590"/>
    </source>
</evidence>
<evidence type="ECO:0000259" key="7">
    <source>
        <dbReference type="Pfam" id="PF00857"/>
    </source>
</evidence>
<evidence type="ECO:0000256" key="5">
    <source>
        <dbReference type="ARBA" id="ARBA00022801"/>
    </source>
</evidence>
<reference evidence="9 10" key="1">
    <citation type="submission" date="2021-04" db="EMBL/GenBank/DDBJ databases">
        <title>Determining the burden of carbapenem-resistant Enterobacterales from a tertiary public heath setting in Bangladesh: a clinical, epidemiological, and molecular study.</title>
        <authorList>
            <person name="Farzana R."/>
            <person name="Walsh T.R."/>
        </authorList>
    </citation>
    <scope>NUCLEOTIDE SEQUENCE [LARGE SCALE GENOMIC DNA]</scope>
    <source>
        <strain evidence="9">Dmpro_s316</strain>
        <strain evidence="10">dmpro_s316</strain>
    </source>
</reference>
<dbReference type="InterPro" id="IPR036380">
    <property type="entry name" value="Isochorismatase-like_sf"/>
</dbReference>
<dbReference type="EMBL" id="AAZDVE040000015">
    <property type="protein sequence ID" value="EMP9433150.1"/>
    <property type="molecule type" value="Genomic_DNA"/>
</dbReference>
<accession>A0AAI9I064</accession>
<dbReference type="Proteomes" id="UP001495779">
    <property type="component" value="Unassembled WGS sequence"/>
</dbReference>
<dbReference type="FunFam" id="3.40.50.850:FF:000002">
    <property type="entry name" value="Vibriobactin-specific isochorismatase"/>
    <property type="match status" value="1"/>
</dbReference>
<dbReference type="EC" id="3.3.2.1" evidence="2"/>
<comment type="catalytic activity">
    <reaction evidence="6">
        <text>isochorismate + H2O = (2S,3S)-2,3-dihydroxy-2,3-dihydrobenzoate + pyruvate</text>
        <dbReference type="Rhea" id="RHEA:11112"/>
        <dbReference type="ChEBI" id="CHEBI:15361"/>
        <dbReference type="ChEBI" id="CHEBI:15377"/>
        <dbReference type="ChEBI" id="CHEBI:29780"/>
        <dbReference type="ChEBI" id="CHEBI:58764"/>
        <dbReference type="EC" id="3.3.2.1"/>
    </reaction>
</comment>
<dbReference type="InterPro" id="IPR050272">
    <property type="entry name" value="Isochorismatase-like_hydrls"/>
</dbReference>
<evidence type="ECO:0000256" key="4">
    <source>
        <dbReference type="ARBA" id="ARBA00022553"/>
    </source>
</evidence>
<dbReference type="PANTHER" id="PTHR43540:SF3">
    <property type="entry name" value="ENTEROBACTIN SYNTHASE COMPONENT B"/>
    <property type="match status" value="1"/>
</dbReference>
<dbReference type="EMBL" id="JAGSRH010000018">
    <property type="protein sequence ID" value="MER5077746.1"/>
    <property type="molecule type" value="Genomic_DNA"/>
</dbReference>
<name>A0AAI9I064_PROST</name>
<dbReference type="AlphaFoldDB" id="A0AAI9I064"/>
<sequence length="218" mass="25337">MSIPKIDNYLLPEPHELPINKVAWQLEPQRAALLIHDMQMYFLNFWAKDSPTIHTLIEHIRLLRERCHQLEIPVFYTAQPNQQSDIDRALLNDMWGPGLTRHPEQQKIVTELSPTQEDTLLTKWRYSAFQRSDLEERLQDKQRDQLIICGVYAHIGCLITATDAFMRDIQAFMIGDALADFSREEHMMALRYTAGRSGRVLNTKQALSELCGHPVDQQ</sequence>
<keyword evidence="3" id="KW-0596">Phosphopantetheine</keyword>
<gene>
    <name evidence="8" type="ORF">JRA39_002205</name>
    <name evidence="9" type="ORF">KDV35_12890</name>
</gene>
<dbReference type="InterPro" id="IPR016291">
    <property type="entry name" value="Isochorismatase"/>
</dbReference>
<dbReference type="PIRSF" id="PIRSF001111">
    <property type="entry name" value="Isochorismatase"/>
    <property type="match status" value="1"/>
</dbReference>
<keyword evidence="5" id="KW-0378">Hydrolase</keyword>
<dbReference type="PANTHER" id="PTHR43540">
    <property type="entry name" value="PEROXYUREIDOACRYLATE/UREIDOACRYLATE AMIDOHYDROLASE-RELATED"/>
    <property type="match status" value="1"/>
</dbReference>
<dbReference type="SUPFAM" id="SSF52499">
    <property type="entry name" value="Isochorismatase-like hydrolases"/>
    <property type="match status" value="1"/>
</dbReference>
<evidence type="ECO:0000313" key="10">
    <source>
        <dbReference type="Proteomes" id="UP001495779"/>
    </source>
</evidence>
<dbReference type="Gene3D" id="3.40.50.850">
    <property type="entry name" value="Isochorismatase-like"/>
    <property type="match status" value="1"/>
</dbReference>
<evidence type="ECO:0000313" key="8">
    <source>
        <dbReference type="EMBL" id="EMP9433150.1"/>
    </source>
</evidence>
<feature type="domain" description="Isochorismatase-like" evidence="7">
    <location>
        <begin position="31"/>
        <end position="204"/>
    </location>
</feature>
<protein>
    <recommendedName>
        <fullName evidence="2">isochorismatase</fullName>
        <ecNumber evidence="2">3.3.2.1</ecNumber>
    </recommendedName>
</protein>
<proteinExistence type="predicted"/>
<evidence type="ECO:0000256" key="2">
    <source>
        <dbReference type="ARBA" id="ARBA00012100"/>
    </source>
</evidence>
<keyword evidence="4" id="KW-0597">Phosphoprotein</keyword>
<organism evidence="8">
    <name type="scientific">Providencia stuartii</name>
    <dbReference type="NCBI Taxonomy" id="588"/>
    <lineage>
        <taxon>Bacteria</taxon>
        <taxon>Pseudomonadati</taxon>
        <taxon>Pseudomonadota</taxon>
        <taxon>Gammaproteobacteria</taxon>
        <taxon>Enterobacterales</taxon>
        <taxon>Morganellaceae</taxon>
        <taxon>Providencia</taxon>
    </lineage>
</organism>
<evidence type="ECO:0000313" key="9">
    <source>
        <dbReference type="EMBL" id="MER5077746.1"/>
    </source>
</evidence>